<dbReference type="Pfam" id="PF25296">
    <property type="entry name" value="Decapeptide"/>
    <property type="match status" value="6"/>
</dbReference>
<dbReference type="InterPro" id="IPR057481">
    <property type="entry name" value="Decapeptide"/>
</dbReference>
<reference evidence="3" key="1">
    <citation type="journal article" date="2015" name="PLoS Genet.">
        <title>Genome Sequence and Transcriptome Analyses of Chrysochromulina tobin: Metabolic Tools for Enhanced Algal Fitness in the Prominent Order Prymnesiales (Haptophyceae).</title>
        <authorList>
            <person name="Hovde B.T."/>
            <person name="Deodato C.R."/>
            <person name="Hunsperger H.M."/>
            <person name="Ryken S.A."/>
            <person name="Yost W."/>
            <person name="Jha R.K."/>
            <person name="Patterson J."/>
            <person name="Monnat R.J. Jr."/>
            <person name="Barlow S.B."/>
            <person name="Starkenburg S.R."/>
            <person name="Cattolico R.A."/>
        </authorList>
    </citation>
    <scope>NUCLEOTIDE SEQUENCE</scope>
    <source>
        <strain evidence="3">CCMP291</strain>
    </source>
</reference>
<keyword evidence="1" id="KW-1133">Transmembrane helix</keyword>
<feature type="transmembrane region" description="Helical" evidence="1">
    <location>
        <begin position="9"/>
        <end position="27"/>
    </location>
</feature>
<name>A0A0M0JP27_9EUKA</name>
<feature type="transmembrane region" description="Helical" evidence="1">
    <location>
        <begin position="94"/>
        <end position="118"/>
    </location>
</feature>
<dbReference type="InterPro" id="IPR053285">
    <property type="entry name" value="Thylakoid_lumenal_pentapeptide"/>
</dbReference>
<accession>A0A0M0JP27</accession>
<dbReference type="PANTHER" id="PTHR47121">
    <property type="entry name" value="THYLAKOID LUMENAL PROTEIN TL20.3, CHLOROPLASTIC"/>
    <property type="match status" value="1"/>
</dbReference>
<dbReference type="PANTHER" id="PTHR47121:SF2">
    <property type="entry name" value="THYLAKOID LUMENAL PROTEIN TL20.3, CHLOROPLASTIC"/>
    <property type="match status" value="1"/>
</dbReference>
<feature type="transmembrane region" description="Helical" evidence="1">
    <location>
        <begin position="300"/>
        <end position="321"/>
    </location>
</feature>
<keyword evidence="1" id="KW-0812">Transmembrane</keyword>
<keyword evidence="1" id="KW-0472">Membrane</keyword>
<dbReference type="OrthoDB" id="546000at2759"/>
<keyword evidence="3" id="KW-1185">Reference proteome</keyword>
<evidence type="ECO:0000313" key="2">
    <source>
        <dbReference type="EMBL" id="KOO27988.1"/>
    </source>
</evidence>
<evidence type="ECO:0000256" key="1">
    <source>
        <dbReference type="SAM" id="Phobius"/>
    </source>
</evidence>
<gene>
    <name evidence="2" type="ORF">Ctob_001468</name>
</gene>
<organism evidence="2 3">
    <name type="scientific">Chrysochromulina tobinii</name>
    <dbReference type="NCBI Taxonomy" id="1460289"/>
    <lineage>
        <taxon>Eukaryota</taxon>
        <taxon>Haptista</taxon>
        <taxon>Haptophyta</taxon>
        <taxon>Prymnesiophyceae</taxon>
        <taxon>Prymnesiales</taxon>
        <taxon>Chrysochromulinaceae</taxon>
        <taxon>Chrysochromulina</taxon>
    </lineage>
</organism>
<sequence>MIEGGAEQIVGLLLFPLSLLTYFYFAVSDGALDPMTWIEGSTCAWLGLIGAGCEGAGGGDDGDAAGAPPPPPWHPSWSELANAAGATYAMLHPVLYVALDIGLLLGISLLVLFEADLYRCYRDCRSRRYEEVDEMDEAEQAGASLSASASTIQKYGKAAVMAAAFSKPVRMMRERTLRNELHKAIDTSEELYLQKMVRTQSDEDDEDDEQLAQQMEVQRARQSQLQAALSRNHSFKTSPERFLKRTRTFKGSWCDKMRHSSFIQVFRRSLNGLVNVWLYFADLISDIEVTVLLFSSSQWAWASIASVFLFLQFFVVWLRVLPYLHDTFGPESGLYRFFVVLGFPLGMLGLDCLMFLEPFGLLPVVPCLTDQMRQFIPAYKATRIIAEVLIESLPQMILQSYIMVTVFSRVHAGMATATELSLLNASIDGAPFSEILPRSIAISTITSLKAWIELVQSAREAGITVREKANQLLKVGYGLPLDALKRGAIYEWSCTYHISEVEVPPLLDALIKNSSLTRLNLSISGFEWNGPEASKAFSGAPLIEALAESASALAELQCLVVSQESGYPIPVGKLRKGGEIAKDALHETRLLRPGGPRLLEVLLIGDLLRKDRSKSLVDQHKVEESASKVVALIERARRGEVNVDAWQTQVVELIVAGELRRAHLKGLFTVRVLHDVGFEPKQLLALGHRPIELKEAGYSAKDLMDKCDIKLPALKALGYKVKDLKAADATVHELKALGFGASALKDEAGYGLLDLKDASFTLEELKAAGFGPSELKLVAGYKAPELRLAGFTASELRSTKAFVGPELREAGYSATELRAAGYDCKFVIKAGYNTIEATEAGFTLPQLVAAGCECKPLKEAGWKAPEMRKAGFQLNHLDWAGYDAQELQAAGFDAALLKESGIGLLKLKKAGTPIAKIREAGFKADRLKLEGYKAGELAKGGYSAKELRGFRDQLYAEGEGAYAGYTAKEMHDSQVEFSAKELIGAGYTCAELRDGGYTAGELKAKGASLAEMRGGGYTCAELLEGGFTVEQLKIVASAKEMTEAGVSPKVLRALGYSVNLLRKAGVTAAALQAAGCTNDDLFKGGFDAKELWELGLRVRELKGIGVSAAELRQLGCKAKLLGEVGFTAAELIKGGFHPREVEAVQTSADGVTSVSALRAKGYSAAELRMIGFQVAEMRSGGYTCRQVREGGFTQEELLEGGFRQRSVDATDGRPVSTLRVEGRYYAKDLAAIGFTTQEMFEGGYSTKELTEIGVGVAELKAAGASAGALHEAGVAGRDLKAAGYTLRQLREGGFAWKELVIFLRSTHAELVEAGFAGLDPKDMIFKQYRPE</sequence>
<feature type="transmembrane region" description="Helical" evidence="1">
    <location>
        <begin position="276"/>
        <end position="294"/>
    </location>
</feature>
<proteinExistence type="predicted"/>
<protein>
    <submittedName>
        <fullName evidence="2">Uncharacterized protein</fullName>
    </submittedName>
</protein>
<dbReference type="Proteomes" id="UP000037460">
    <property type="component" value="Unassembled WGS sequence"/>
</dbReference>
<comment type="caution">
    <text evidence="2">The sequence shown here is derived from an EMBL/GenBank/DDBJ whole genome shotgun (WGS) entry which is preliminary data.</text>
</comment>
<evidence type="ECO:0000313" key="3">
    <source>
        <dbReference type="Proteomes" id="UP000037460"/>
    </source>
</evidence>
<dbReference type="EMBL" id="JWZX01002637">
    <property type="protein sequence ID" value="KOO27988.1"/>
    <property type="molecule type" value="Genomic_DNA"/>
</dbReference>
<feature type="transmembrane region" description="Helical" evidence="1">
    <location>
        <begin position="333"/>
        <end position="356"/>
    </location>
</feature>